<accession>A0ABZ2ZYL4</accession>
<keyword evidence="2" id="KW-1185">Reference proteome</keyword>
<dbReference type="EMBL" id="CP151657">
    <property type="protein sequence ID" value="WZP17293.1"/>
    <property type="molecule type" value="Genomic_DNA"/>
</dbReference>
<gene>
    <name evidence="1" type="ORF">AAE021_06980</name>
</gene>
<protein>
    <submittedName>
        <fullName evidence="1">Uncharacterized protein</fullName>
    </submittedName>
</protein>
<sequence length="390" mass="43123">MNHEGGPGSKRLRLTGARFEGGRLPIDSLIELQKYQEVIRIATRSEWRRDHPGEEVPPDLNDSVSLTIERIDEGSADVFMGFEQVAIYEQYRAEAQDAVDAVDTIIATAYSEDAPSTAPLSEYSPLTDPELYEAVSQIGATLASGQSIEVYTTSGDSTPATITVEKRHRAIERLMPMENFLLTQDLAPTSSLQSFDESLVGRVTVLDADSKKFVLVLPDGASVHGWYRQNPNLLEDFRGLVNSTAEGPLTRITGTLQYKDGQPFRFKEASSIERVEFDDRPWGARLTQFASLPSGWDDGDGAQITFVALDAAQMVLRAVEDAEIERPGVFPSPEGGVLIEWANAERVRSLEITADGGFEMFFLERARRESEHSESSDLRQAIAFIEAEKA</sequence>
<name>A0ABZ2ZYL4_9MICC</name>
<reference evidence="1 2" key="1">
    <citation type="submission" date="2024-04" db="EMBL/GenBank/DDBJ databases">
        <title>Arthrobacter sp. from Plains bison fecal sample.</title>
        <authorList>
            <person name="Ruzzini A."/>
        </authorList>
    </citation>
    <scope>NUCLEOTIDE SEQUENCE [LARGE SCALE GENOMIC DNA]</scope>
    <source>
        <strain evidence="1 2">EINP1</strain>
    </source>
</reference>
<dbReference type="RefSeq" id="WP_342024891.1">
    <property type="nucleotide sequence ID" value="NZ_CP151657.1"/>
</dbReference>
<evidence type="ECO:0000313" key="1">
    <source>
        <dbReference type="EMBL" id="WZP17293.1"/>
    </source>
</evidence>
<dbReference type="Proteomes" id="UP001448858">
    <property type="component" value="Chromosome"/>
</dbReference>
<organism evidence="1 2">
    <name type="scientific">Arthrobacter citreus</name>
    <dbReference type="NCBI Taxonomy" id="1670"/>
    <lineage>
        <taxon>Bacteria</taxon>
        <taxon>Bacillati</taxon>
        <taxon>Actinomycetota</taxon>
        <taxon>Actinomycetes</taxon>
        <taxon>Micrococcales</taxon>
        <taxon>Micrococcaceae</taxon>
        <taxon>Arthrobacter</taxon>
    </lineage>
</organism>
<evidence type="ECO:0000313" key="2">
    <source>
        <dbReference type="Proteomes" id="UP001448858"/>
    </source>
</evidence>
<proteinExistence type="predicted"/>